<dbReference type="Gene3D" id="1.20.1050.10">
    <property type="match status" value="1"/>
</dbReference>
<sequence length="199" mass="21765">MKLRFAATSPFARKARVCILELGLADRVEQIPTDPWTDPALRIANPLGKVPALELPDGVTLYDSPVVCEFLDAEAGGSLFPPRGPKRWRSLRRQALGDGLAEAVVRRFVELRRPPEQRGAAVIARQTEAIAYTLAALEAEAQSLSEPPTIGEISIGCALGYLDFRNPDEGWRAGHPDLARWFAVFDARPAMQATRPPAV</sequence>
<dbReference type="Pfam" id="PF13409">
    <property type="entry name" value="GST_N_2"/>
    <property type="match status" value="1"/>
</dbReference>
<dbReference type="SUPFAM" id="SSF47616">
    <property type="entry name" value="GST C-terminal domain-like"/>
    <property type="match status" value="1"/>
</dbReference>
<dbReference type="CDD" id="cd03205">
    <property type="entry name" value="GST_C_6"/>
    <property type="match status" value="1"/>
</dbReference>
<dbReference type="SUPFAM" id="SSF52833">
    <property type="entry name" value="Thioredoxin-like"/>
    <property type="match status" value="1"/>
</dbReference>
<dbReference type="RefSeq" id="WP_379720868.1">
    <property type="nucleotide sequence ID" value="NZ_JBHRYJ010000001.1"/>
</dbReference>
<dbReference type="PROSITE" id="PS50404">
    <property type="entry name" value="GST_NTER"/>
    <property type="match status" value="1"/>
</dbReference>
<dbReference type="InterPro" id="IPR036249">
    <property type="entry name" value="Thioredoxin-like_sf"/>
</dbReference>
<dbReference type="Proteomes" id="UP001595711">
    <property type="component" value="Unassembled WGS sequence"/>
</dbReference>
<evidence type="ECO:0000259" key="1">
    <source>
        <dbReference type="PROSITE" id="PS50404"/>
    </source>
</evidence>
<dbReference type="PANTHER" id="PTHR43968">
    <property type="match status" value="1"/>
</dbReference>
<dbReference type="Gene3D" id="3.40.30.10">
    <property type="entry name" value="Glutaredoxin"/>
    <property type="match status" value="1"/>
</dbReference>
<feature type="domain" description="GST N-terminal" evidence="1">
    <location>
        <begin position="1"/>
        <end position="79"/>
    </location>
</feature>
<dbReference type="InterPro" id="IPR004045">
    <property type="entry name" value="Glutathione_S-Trfase_N"/>
</dbReference>
<proteinExistence type="predicted"/>
<keyword evidence="3" id="KW-1185">Reference proteome</keyword>
<name>A0ABV7VA11_9PROT</name>
<evidence type="ECO:0000313" key="3">
    <source>
        <dbReference type="Proteomes" id="UP001595711"/>
    </source>
</evidence>
<organism evidence="2 3">
    <name type="scientific">Ferrovibrio xuzhouensis</name>
    <dbReference type="NCBI Taxonomy" id="1576914"/>
    <lineage>
        <taxon>Bacteria</taxon>
        <taxon>Pseudomonadati</taxon>
        <taxon>Pseudomonadota</taxon>
        <taxon>Alphaproteobacteria</taxon>
        <taxon>Rhodospirillales</taxon>
        <taxon>Rhodospirillaceae</taxon>
        <taxon>Ferrovibrio</taxon>
    </lineage>
</organism>
<dbReference type="PANTHER" id="PTHR43968:SF6">
    <property type="entry name" value="GLUTATHIONE S-TRANSFERASE OMEGA"/>
    <property type="match status" value="1"/>
</dbReference>
<dbReference type="InterPro" id="IPR036282">
    <property type="entry name" value="Glutathione-S-Trfase_C_sf"/>
</dbReference>
<dbReference type="CDD" id="cd03049">
    <property type="entry name" value="GST_N_3"/>
    <property type="match status" value="1"/>
</dbReference>
<accession>A0ABV7VA11</accession>
<comment type="caution">
    <text evidence="2">The sequence shown here is derived from an EMBL/GenBank/DDBJ whole genome shotgun (WGS) entry which is preliminary data.</text>
</comment>
<dbReference type="InterPro" id="IPR050983">
    <property type="entry name" value="GST_Omega/HSP26"/>
</dbReference>
<dbReference type="Pfam" id="PF13410">
    <property type="entry name" value="GST_C_2"/>
    <property type="match status" value="1"/>
</dbReference>
<reference evidence="3" key="1">
    <citation type="journal article" date="2019" name="Int. J. Syst. Evol. Microbiol.">
        <title>The Global Catalogue of Microorganisms (GCM) 10K type strain sequencing project: providing services to taxonomists for standard genome sequencing and annotation.</title>
        <authorList>
            <consortium name="The Broad Institute Genomics Platform"/>
            <consortium name="The Broad Institute Genome Sequencing Center for Infectious Disease"/>
            <person name="Wu L."/>
            <person name="Ma J."/>
        </authorList>
    </citation>
    <scope>NUCLEOTIDE SEQUENCE [LARGE SCALE GENOMIC DNA]</scope>
    <source>
        <strain evidence="3">KCTC 42182</strain>
    </source>
</reference>
<evidence type="ECO:0000313" key="2">
    <source>
        <dbReference type="EMBL" id="MFC3674250.1"/>
    </source>
</evidence>
<dbReference type="EMBL" id="JBHRYJ010000001">
    <property type="protein sequence ID" value="MFC3674250.1"/>
    <property type="molecule type" value="Genomic_DNA"/>
</dbReference>
<protein>
    <submittedName>
        <fullName evidence="2">Glutathione S-transferase family protein</fullName>
    </submittedName>
</protein>
<gene>
    <name evidence="2" type="ORF">ACFOOQ_01765</name>
</gene>